<accession>A0A8S9KJ54</accession>
<comment type="caution">
    <text evidence="1">The sequence shown here is derived from an EMBL/GenBank/DDBJ whole genome shotgun (WGS) entry which is preliminary data.</text>
</comment>
<evidence type="ECO:0000313" key="1">
    <source>
        <dbReference type="EMBL" id="KAF2594002.1"/>
    </source>
</evidence>
<dbReference type="AlphaFoldDB" id="A0A8S9KJ54"/>
<gene>
    <name evidence="1" type="ORF">F2Q70_00043274</name>
</gene>
<organism evidence="1">
    <name type="scientific">Brassica cretica</name>
    <name type="common">Mustard</name>
    <dbReference type="NCBI Taxonomy" id="69181"/>
    <lineage>
        <taxon>Eukaryota</taxon>
        <taxon>Viridiplantae</taxon>
        <taxon>Streptophyta</taxon>
        <taxon>Embryophyta</taxon>
        <taxon>Tracheophyta</taxon>
        <taxon>Spermatophyta</taxon>
        <taxon>Magnoliopsida</taxon>
        <taxon>eudicotyledons</taxon>
        <taxon>Gunneridae</taxon>
        <taxon>Pentapetalae</taxon>
        <taxon>rosids</taxon>
        <taxon>malvids</taxon>
        <taxon>Brassicales</taxon>
        <taxon>Brassicaceae</taxon>
        <taxon>Brassiceae</taxon>
        <taxon>Brassica</taxon>
    </lineage>
</organism>
<sequence>MGAEKYLGLIADQKFTGRTEMRQMDRKARGGSLHGFRTWCQPSNKLSVSRSSRCRHAWKLYMQPDILTSGRCGGVLHVSWTCSQPCGARESFRDQFSTDFELAPRKGSFQLKTSSDGKSLQTWAEREREKESGRSRVWSILKTDTPPRRPSYSPTIKWRYRLELVQIHGFRSVEVLLDTPPGSPKNCLEAKGGSVRIQISLSRPVSVFMMKPRLCPSPLRSTSCFSPRTLCVGLCEFHLEFRVVL</sequence>
<dbReference type="EMBL" id="QGKY02000164">
    <property type="protein sequence ID" value="KAF2594002.1"/>
    <property type="molecule type" value="Genomic_DNA"/>
</dbReference>
<name>A0A8S9KJ54_BRACR</name>
<protein>
    <submittedName>
        <fullName evidence="1">Uncharacterized protein</fullName>
    </submittedName>
</protein>
<proteinExistence type="predicted"/>
<reference evidence="1" key="1">
    <citation type="submission" date="2019-12" db="EMBL/GenBank/DDBJ databases">
        <title>Genome sequencing and annotation of Brassica cretica.</title>
        <authorList>
            <person name="Studholme D.J."/>
            <person name="Sarris P.F."/>
        </authorList>
    </citation>
    <scope>NUCLEOTIDE SEQUENCE</scope>
    <source>
        <strain evidence="1">PFS-102/07</strain>
        <tissue evidence="1">Leaf</tissue>
    </source>
</reference>